<evidence type="ECO:0000313" key="8">
    <source>
        <dbReference type="EMBL" id="MBL4952943.1"/>
    </source>
</evidence>
<accession>A0ABS1TNQ9</accession>
<keyword evidence="3" id="KW-1005">Bacterial flagellum biogenesis</keyword>
<evidence type="ECO:0000256" key="5">
    <source>
        <dbReference type="ARBA" id="ARBA00093765"/>
    </source>
</evidence>
<sequence>MINEVIEKIYSITEAMMKMVSTGNDEEYTKLLDERNKLMETVDALKAAEPGFQYSSKAKQYLEKTLKLDQEMSSLMNNDLNAIQKEIKQMELKRQITSKYRPYYKQTNGAFIDSKN</sequence>
<dbReference type="EMBL" id="JAESWB010000168">
    <property type="protein sequence ID" value="MBL4952943.1"/>
    <property type="molecule type" value="Genomic_DNA"/>
</dbReference>
<keyword evidence="8" id="KW-0282">Flagellum</keyword>
<keyword evidence="8" id="KW-0966">Cell projection</keyword>
<dbReference type="Gene3D" id="1.20.58.380">
    <property type="entry name" value="Flagellar protein flit"/>
    <property type="match status" value="1"/>
</dbReference>
<organism evidence="8 9">
    <name type="scientific">Neobacillus paridis</name>
    <dbReference type="NCBI Taxonomy" id="2803862"/>
    <lineage>
        <taxon>Bacteria</taxon>
        <taxon>Bacillati</taxon>
        <taxon>Bacillota</taxon>
        <taxon>Bacilli</taxon>
        <taxon>Bacillales</taxon>
        <taxon>Bacillaceae</taxon>
        <taxon>Neobacillus</taxon>
    </lineage>
</organism>
<evidence type="ECO:0000256" key="3">
    <source>
        <dbReference type="ARBA" id="ARBA00022795"/>
    </source>
</evidence>
<comment type="similarity">
    <text evidence="6">Belongs to the bacillales FliT family.</text>
</comment>
<gene>
    <name evidence="8" type="primary">fliT</name>
    <name evidence="8" type="ORF">JK635_12040</name>
</gene>
<keyword evidence="8" id="KW-0969">Cilium</keyword>
<keyword evidence="2" id="KW-0963">Cytoplasm</keyword>
<evidence type="ECO:0000256" key="6">
    <source>
        <dbReference type="ARBA" id="ARBA00093785"/>
    </source>
</evidence>
<protein>
    <recommendedName>
        <fullName evidence="7">Flagellar protein FliT</fullName>
    </recommendedName>
</protein>
<evidence type="ECO:0000256" key="7">
    <source>
        <dbReference type="ARBA" id="ARBA00093797"/>
    </source>
</evidence>
<keyword evidence="9" id="KW-1185">Reference proteome</keyword>
<comment type="caution">
    <text evidence="8">The sequence shown here is derived from an EMBL/GenBank/DDBJ whole genome shotgun (WGS) entry which is preliminary data.</text>
</comment>
<evidence type="ECO:0000256" key="4">
    <source>
        <dbReference type="ARBA" id="ARBA00023186"/>
    </source>
</evidence>
<dbReference type="Proteomes" id="UP000623967">
    <property type="component" value="Unassembled WGS sequence"/>
</dbReference>
<reference evidence="8 9" key="1">
    <citation type="submission" date="2021-01" db="EMBL/GenBank/DDBJ databases">
        <title>Genome public.</title>
        <authorList>
            <person name="Liu C."/>
            <person name="Sun Q."/>
        </authorList>
    </citation>
    <scope>NUCLEOTIDE SEQUENCE [LARGE SCALE GENOMIC DNA]</scope>
    <source>
        <strain evidence="8 9">YIM B02564</strain>
    </source>
</reference>
<dbReference type="InterPro" id="IPR008622">
    <property type="entry name" value="FliT"/>
</dbReference>
<evidence type="ECO:0000313" key="9">
    <source>
        <dbReference type="Proteomes" id="UP000623967"/>
    </source>
</evidence>
<evidence type="ECO:0000256" key="1">
    <source>
        <dbReference type="ARBA" id="ARBA00004514"/>
    </source>
</evidence>
<dbReference type="RefSeq" id="WP_202654166.1">
    <property type="nucleotide sequence ID" value="NZ_JAESWB010000168.1"/>
</dbReference>
<dbReference type="Pfam" id="PF05400">
    <property type="entry name" value="FliT"/>
    <property type="match status" value="1"/>
</dbReference>
<proteinExistence type="inferred from homology"/>
<evidence type="ECO:0000256" key="2">
    <source>
        <dbReference type="ARBA" id="ARBA00022490"/>
    </source>
</evidence>
<name>A0ABS1TNQ9_9BACI</name>
<keyword evidence="4" id="KW-0143">Chaperone</keyword>
<comment type="subcellular location">
    <subcellularLocation>
        <location evidence="1">Cytoplasm</location>
        <location evidence="1">Cytosol</location>
    </subcellularLocation>
</comment>
<comment type="function">
    <text evidence="5">May act as an export chaperone for the filament capping protein FliD.</text>
</comment>